<dbReference type="SUPFAM" id="SSF51338">
    <property type="entry name" value="Composite domain of metallo-dependent hydrolases"/>
    <property type="match status" value="2"/>
</dbReference>
<dbReference type="PANTHER" id="PTHR43794">
    <property type="entry name" value="AMINOHYDROLASE SSNA-RELATED"/>
    <property type="match status" value="1"/>
</dbReference>
<dbReference type="GO" id="GO:0016810">
    <property type="term" value="F:hydrolase activity, acting on carbon-nitrogen (but not peptide) bonds"/>
    <property type="evidence" value="ECO:0007669"/>
    <property type="project" value="InterPro"/>
</dbReference>
<dbReference type="InterPro" id="IPR032466">
    <property type="entry name" value="Metal_Hydrolase"/>
</dbReference>
<dbReference type="Pfam" id="PF01979">
    <property type="entry name" value="Amidohydro_1"/>
    <property type="match status" value="1"/>
</dbReference>
<comment type="caution">
    <text evidence="6">The sequence shown here is derived from an EMBL/GenBank/DDBJ whole genome shotgun (WGS) entry which is preliminary data.</text>
</comment>
<evidence type="ECO:0000259" key="5">
    <source>
        <dbReference type="Pfam" id="PF22039"/>
    </source>
</evidence>
<keyword evidence="3" id="KW-0862">Zinc</keyword>
<dbReference type="InterPro" id="IPR006680">
    <property type="entry name" value="Amidohydro-rel"/>
</dbReference>
<dbReference type="EMBL" id="JAGSOH010000034">
    <property type="protein sequence ID" value="MBR7827433.1"/>
    <property type="molecule type" value="Genomic_DNA"/>
</dbReference>
<dbReference type="RefSeq" id="WP_212518574.1">
    <property type="nucleotide sequence ID" value="NZ_JAGSOH010000034.1"/>
</dbReference>
<evidence type="ECO:0000256" key="3">
    <source>
        <dbReference type="ARBA" id="ARBA00022833"/>
    </source>
</evidence>
<evidence type="ECO:0000256" key="2">
    <source>
        <dbReference type="ARBA" id="ARBA00022801"/>
    </source>
</evidence>
<dbReference type="Pfam" id="PF22039">
    <property type="entry name" value="HUTI_composite_bact"/>
    <property type="match status" value="1"/>
</dbReference>
<evidence type="ECO:0000259" key="4">
    <source>
        <dbReference type="Pfam" id="PF01979"/>
    </source>
</evidence>
<keyword evidence="2" id="KW-0378">Hydrolase</keyword>
<evidence type="ECO:0000256" key="1">
    <source>
        <dbReference type="ARBA" id="ARBA00022723"/>
    </source>
</evidence>
<dbReference type="InterPro" id="IPR050287">
    <property type="entry name" value="MTA/SAH_deaminase"/>
</dbReference>
<dbReference type="Gene3D" id="3.20.20.140">
    <property type="entry name" value="Metal-dependent hydrolases"/>
    <property type="match status" value="1"/>
</dbReference>
<proteinExistence type="predicted"/>
<dbReference type="InterPro" id="IPR011059">
    <property type="entry name" value="Metal-dep_hydrolase_composite"/>
</dbReference>
<dbReference type="PANTHER" id="PTHR43794:SF11">
    <property type="entry name" value="AMIDOHYDROLASE-RELATED DOMAIN-CONTAINING PROTEIN"/>
    <property type="match status" value="1"/>
</dbReference>
<reference evidence="6" key="1">
    <citation type="submission" date="2021-04" db="EMBL/GenBank/DDBJ databases">
        <title>Genome based classification of Actinospica acidithermotolerans sp. nov., an actinobacterium isolated from an Indonesian hot spring.</title>
        <authorList>
            <person name="Kusuma A.B."/>
            <person name="Putra K.E."/>
            <person name="Nafisah S."/>
            <person name="Loh J."/>
            <person name="Nouioui I."/>
            <person name="Goodfellow M."/>
        </authorList>
    </citation>
    <scope>NUCLEOTIDE SEQUENCE</scope>
    <source>
        <strain evidence="6">MGRD01-02</strain>
    </source>
</reference>
<evidence type="ECO:0000313" key="7">
    <source>
        <dbReference type="Proteomes" id="UP000676325"/>
    </source>
</evidence>
<organism evidence="6 7">
    <name type="scientific">Actinospica acidithermotolerans</name>
    <dbReference type="NCBI Taxonomy" id="2828514"/>
    <lineage>
        <taxon>Bacteria</taxon>
        <taxon>Bacillati</taxon>
        <taxon>Actinomycetota</taxon>
        <taxon>Actinomycetes</taxon>
        <taxon>Catenulisporales</taxon>
        <taxon>Actinospicaceae</taxon>
        <taxon>Actinospica</taxon>
    </lineage>
</organism>
<dbReference type="Proteomes" id="UP000676325">
    <property type="component" value="Unassembled WGS sequence"/>
</dbReference>
<dbReference type="GO" id="GO:0046872">
    <property type="term" value="F:metal ion binding"/>
    <property type="evidence" value="ECO:0007669"/>
    <property type="project" value="UniProtKB-KW"/>
</dbReference>
<dbReference type="InterPro" id="IPR054418">
    <property type="entry name" value="MQNX/HUTI_composite_N"/>
</dbReference>
<keyword evidence="7" id="KW-1185">Reference proteome</keyword>
<feature type="domain" description="Aminodeoxyfutalosine deaminase/Imidazolonepropionase-like composite" evidence="5">
    <location>
        <begin position="21"/>
        <end position="45"/>
    </location>
</feature>
<protein>
    <submittedName>
        <fullName evidence="6">Amidohydrolase family protein</fullName>
    </submittedName>
</protein>
<name>A0A941EBJ5_9ACTN</name>
<keyword evidence="1" id="KW-0479">Metal-binding</keyword>
<accession>A0A941EBJ5</accession>
<gene>
    <name evidence="6" type="ORF">KDK95_14035</name>
</gene>
<dbReference type="AlphaFoldDB" id="A0A941EBJ5"/>
<dbReference type="SUPFAM" id="SSF51556">
    <property type="entry name" value="Metallo-dependent hydrolases"/>
    <property type="match status" value="1"/>
</dbReference>
<feature type="domain" description="Amidohydrolase-related" evidence="4">
    <location>
        <begin position="54"/>
        <end position="388"/>
    </location>
</feature>
<evidence type="ECO:0000313" key="6">
    <source>
        <dbReference type="EMBL" id="MBR7827433.1"/>
    </source>
</evidence>
<sequence>MQTLHSAPIVLPVSTDPIGDGAVLVDGDRVQAVGPRAELVKAHPGVRERAWSGVLTPGLVNAHAHLQYTDFEELNSLDQPFHVWIGRMIEKRATFTDAMWGESTRRGLHLMLRSGITSVADIVTDPAGVLPPTARSGIGGVSYIEIVFEDARSWSDSGRARLLERLASGPASRTLGISPHTPYTVATAVFADCVAIARDKGLRLHPHVAEAPAESEYVLTGTGPFAESMTKAGKAMELIRDGGSGLSPVQFLDKLGVFGPDMHAAHCVHCDPADRHVLRERGVYAALCARSNKILQSGRPPVADYLREDSPFGIGTDSLASSPSLDLLEEAAALRALAVTQGYTEADLDRRIFEAATLGGAGAMGLTDVGRLEPGSRADLAVFALPDLASVTPATAYGALLDAASTGAHRCLGTILGGTIVHRG</sequence>